<name>A0A8K0VSZ2_9PLEO</name>
<feature type="compositionally biased region" description="Polar residues" evidence="1">
    <location>
        <begin position="99"/>
        <end position="117"/>
    </location>
</feature>
<keyword evidence="3" id="KW-1185">Reference proteome</keyword>
<proteinExistence type="predicted"/>
<protein>
    <submittedName>
        <fullName evidence="2">Uncharacterized protein</fullName>
    </submittedName>
</protein>
<organism evidence="2 3">
    <name type="scientific">Paraphoma chrysanthemicola</name>
    <dbReference type="NCBI Taxonomy" id="798071"/>
    <lineage>
        <taxon>Eukaryota</taxon>
        <taxon>Fungi</taxon>
        <taxon>Dikarya</taxon>
        <taxon>Ascomycota</taxon>
        <taxon>Pezizomycotina</taxon>
        <taxon>Dothideomycetes</taxon>
        <taxon>Pleosporomycetidae</taxon>
        <taxon>Pleosporales</taxon>
        <taxon>Pleosporineae</taxon>
        <taxon>Phaeosphaeriaceae</taxon>
        <taxon>Paraphoma</taxon>
    </lineage>
</organism>
<evidence type="ECO:0000256" key="1">
    <source>
        <dbReference type="SAM" id="MobiDB-lite"/>
    </source>
</evidence>
<dbReference type="AlphaFoldDB" id="A0A8K0VSZ2"/>
<gene>
    <name evidence="2" type="ORF">FB567DRAFT_203854</name>
</gene>
<feature type="region of interest" description="Disordered" evidence="1">
    <location>
        <begin position="97"/>
        <end position="120"/>
    </location>
</feature>
<reference evidence="2" key="1">
    <citation type="journal article" date="2021" name="Nat. Commun.">
        <title>Genetic determinants of endophytism in the Arabidopsis root mycobiome.</title>
        <authorList>
            <person name="Mesny F."/>
            <person name="Miyauchi S."/>
            <person name="Thiergart T."/>
            <person name="Pickel B."/>
            <person name="Atanasova L."/>
            <person name="Karlsson M."/>
            <person name="Huettel B."/>
            <person name="Barry K.W."/>
            <person name="Haridas S."/>
            <person name="Chen C."/>
            <person name="Bauer D."/>
            <person name="Andreopoulos W."/>
            <person name="Pangilinan J."/>
            <person name="LaButti K."/>
            <person name="Riley R."/>
            <person name="Lipzen A."/>
            <person name="Clum A."/>
            <person name="Drula E."/>
            <person name="Henrissat B."/>
            <person name="Kohler A."/>
            <person name="Grigoriev I.V."/>
            <person name="Martin F.M."/>
            <person name="Hacquard S."/>
        </authorList>
    </citation>
    <scope>NUCLEOTIDE SEQUENCE</scope>
    <source>
        <strain evidence="2">MPI-SDFR-AT-0120</strain>
    </source>
</reference>
<accession>A0A8K0VSZ2</accession>
<sequence length="231" mass="25015">MFIACMRNASIGCKCKIADAVALRTRLRDAGSRPLLFRGAGGGCAAACCRWTVCRRFASQSDQQRVSPLLARSLGYSILSDAVTMVAFTDGVGERATKQRYSSNSRMGSRGASTPRNNPDRPGAITVLLRALNLVCPIFHLARRTLGTLPRGSVAFLSFPRHSYTGPCSSQPRISEPCGVEVSGPSSGRESPRMYVFISQQLLNTHLPPIIATTLRLNCCILRLALENARV</sequence>
<dbReference type="Proteomes" id="UP000813461">
    <property type="component" value="Unassembled WGS sequence"/>
</dbReference>
<dbReference type="EMBL" id="JAGMVJ010000023">
    <property type="protein sequence ID" value="KAH7072469.1"/>
    <property type="molecule type" value="Genomic_DNA"/>
</dbReference>
<evidence type="ECO:0000313" key="3">
    <source>
        <dbReference type="Proteomes" id="UP000813461"/>
    </source>
</evidence>
<comment type="caution">
    <text evidence="2">The sequence shown here is derived from an EMBL/GenBank/DDBJ whole genome shotgun (WGS) entry which is preliminary data.</text>
</comment>
<evidence type="ECO:0000313" key="2">
    <source>
        <dbReference type="EMBL" id="KAH7072469.1"/>
    </source>
</evidence>